<evidence type="ECO:0000313" key="4">
    <source>
        <dbReference type="Proteomes" id="UP000013049"/>
    </source>
</evidence>
<dbReference type="AlphaFoldDB" id="N9Q1C4"/>
<proteinExistence type="predicted"/>
<protein>
    <recommendedName>
        <fullName evidence="6">PEGA domain-containing protein</fullName>
    </recommendedName>
</protein>
<evidence type="ECO:0000256" key="1">
    <source>
        <dbReference type="SAM" id="SignalP"/>
    </source>
</evidence>
<dbReference type="EMBL" id="APRW01000012">
    <property type="protein sequence ID" value="ENX20817.1"/>
    <property type="molecule type" value="Genomic_DNA"/>
</dbReference>
<evidence type="ECO:0008006" key="6">
    <source>
        <dbReference type="Google" id="ProtNLM"/>
    </source>
</evidence>
<dbReference type="RefSeq" id="WP_004774809.1">
    <property type="nucleotide sequence ID" value="NZ_BMDR01000002.1"/>
</dbReference>
<dbReference type="EMBL" id="APPC01000007">
    <property type="protein sequence ID" value="ENU93897.1"/>
    <property type="molecule type" value="Genomic_DNA"/>
</dbReference>
<sequence length="170" mass="18398">MKKISLLCGAVVLSLSGCASIISGKTQTMTFQSTPELSDITILNRDGKKIHVGKAPVTVSLNRGAGFFVPERYTVIFEKDGYEKKEIKVTSSMNGWYIGNILFGGIIGLLIIDPATGAMYSLSTKDTNVVLNDLNKEKLQANGQSLTIVSTNEISNDVLEKAKPIELKTQ</sequence>
<comment type="caution">
    <text evidence="3">The sequence shown here is derived from an EMBL/GenBank/DDBJ whole genome shotgun (WGS) entry which is preliminary data.</text>
</comment>
<keyword evidence="5" id="KW-1185">Reference proteome</keyword>
<evidence type="ECO:0000313" key="2">
    <source>
        <dbReference type="EMBL" id="ENU93897.1"/>
    </source>
</evidence>
<gene>
    <name evidence="3" type="ORF">F892_02844</name>
    <name evidence="2" type="ORF">F971_00492</name>
</gene>
<dbReference type="Proteomes" id="UP000013173">
    <property type="component" value="Unassembled WGS sequence"/>
</dbReference>
<accession>N9Q1C4</accession>
<dbReference type="PROSITE" id="PS51257">
    <property type="entry name" value="PROKAR_LIPOPROTEIN"/>
    <property type="match status" value="1"/>
</dbReference>
<evidence type="ECO:0000313" key="5">
    <source>
        <dbReference type="Proteomes" id="UP000013173"/>
    </source>
</evidence>
<keyword evidence="1" id="KW-0732">Signal</keyword>
<dbReference type="Proteomes" id="UP000013049">
    <property type="component" value="Unassembled WGS sequence"/>
</dbReference>
<reference evidence="3 5" key="1">
    <citation type="submission" date="2013-02" db="EMBL/GenBank/DDBJ databases">
        <title>The Genome Sequence of Acinetobacter sp. NIPH 2168.</title>
        <authorList>
            <consortium name="The Broad Institute Genome Sequencing Platform"/>
            <consortium name="The Broad Institute Genome Sequencing Center for Infectious Disease"/>
            <person name="Cerqueira G."/>
            <person name="Feldgarden M."/>
            <person name="Courvalin P."/>
            <person name="Perichon B."/>
            <person name="Grillot-Courvalin C."/>
            <person name="Clermont D."/>
            <person name="Rocha E."/>
            <person name="Yoon E.-J."/>
            <person name="Nemec A."/>
            <person name="Walker B."/>
            <person name="Young S.K."/>
            <person name="Zeng Q."/>
            <person name="Gargeya S."/>
            <person name="Fitzgerald M."/>
            <person name="Haas B."/>
            <person name="Abouelleil A."/>
            <person name="Alvarado L."/>
            <person name="Arachchi H.M."/>
            <person name="Berlin A.M."/>
            <person name="Chapman S.B."/>
            <person name="Dewar J."/>
            <person name="Goldberg J."/>
            <person name="Griggs A."/>
            <person name="Gujja S."/>
            <person name="Hansen M."/>
            <person name="Howarth C."/>
            <person name="Imamovic A."/>
            <person name="Larimer J."/>
            <person name="McCowan C."/>
            <person name="Murphy C."/>
            <person name="Neiman D."/>
            <person name="Pearson M."/>
            <person name="Priest M."/>
            <person name="Roberts A."/>
            <person name="Saif S."/>
            <person name="Shea T."/>
            <person name="Sisk P."/>
            <person name="Sykes S."/>
            <person name="Wortman J."/>
            <person name="Nusbaum C."/>
            <person name="Birren B."/>
        </authorList>
    </citation>
    <scope>NUCLEOTIDE SEQUENCE [LARGE SCALE GENOMIC DNA]</scope>
    <source>
        <strain evidence="3 5">NIPH 2168</strain>
    </source>
</reference>
<feature type="chain" id="PRO_5044737159" description="PEGA domain-containing protein" evidence="1">
    <location>
        <begin position="20"/>
        <end position="170"/>
    </location>
</feature>
<dbReference type="GeneID" id="303682909"/>
<reference evidence="2 4" key="2">
    <citation type="submission" date="2013-02" db="EMBL/GenBank/DDBJ databases">
        <title>The Genome Sequence of Acinetobacter sp. NIPH 758.</title>
        <authorList>
            <consortium name="The Broad Institute Genome Sequencing Platform"/>
            <consortium name="The Broad Institute Genome Sequencing Center for Infectious Disease"/>
            <person name="Cerqueira G."/>
            <person name="Feldgarden M."/>
            <person name="Courvalin P."/>
            <person name="Perichon B."/>
            <person name="Grillot-Courvalin C."/>
            <person name="Clermont D."/>
            <person name="Rocha E."/>
            <person name="Yoon E.-J."/>
            <person name="Nemec A."/>
            <person name="Walker B."/>
            <person name="Young S.K."/>
            <person name="Zeng Q."/>
            <person name="Gargeya S."/>
            <person name="Fitzgerald M."/>
            <person name="Haas B."/>
            <person name="Abouelleil A."/>
            <person name="Alvarado L."/>
            <person name="Arachchi H.M."/>
            <person name="Berlin A.M."/>
            <person name="Chapman S.B."/>
            <person name="Dewar J."/>
            <person name="Goldberg J."/>
            <person name="Griggs A."/>
            <person name="Gujja S."/>
            <person name="Hansen M."/>
            <person name="Howarth C."/>
            <person name="Imamovic A."/>
            <person name="Larimer J."/>
            <person name="McCowan C."/>
            <person name="Murphy C."/>
            <person name="Neiman D."/>
            <person name="Pearson M."/>
            <person name="Priest M."/>
            <person name="Roberts A."/>
            <person name="Saif S."/>
            <person name="Shea T."/>
            <person name="Sisk P."/>
            <person name="Sykes S."/>
            <person name="Wortman J."/>
            <person name="Nusbaum C."/>
            <person name="Birren B."/>
        </authorList>
    </citation>
    <scope>NUCLEOTIDE SEQUENCE [LARGE SCALE GENOMIC DNA]</scope>
    <source>
        <strain evidence="2 4">NIPH 758</strain>
    </source>
</reference>
<dbReference type="HOGENOM" id="CLU_124448_0_0_6"/>
<accession>N8WF51</accession>
<feature type="signal peptide" evidence="1">
    <location>
        <begin position="1"/>
        <end position="19"/>
    </location>
</feature>
<dbReference type="OrthoDB" id="194242at2"/>
<dbReference type="PATRIC" id="fig|1217712.3.peg.472"/>
<evidence type="ECO:0000313" key="3">
    <source>
        <dbReference type="EMBL" id="ENX20817.1"/>
    </source>
</evidence>
<dbReference type="eggNOG" id="ENOG5032U4H">
    <property type="taxonomic scope" value="Bacteria"/>
</dbReference>
<name>N9Q1C4_9GAMM</name>
<organism evidence="3 5">
    <name type="scientific">Acinetobacter vivianii</name>
    <dbReference type="NCBI Taxonomy" id="1776742"/>
    <lineage>
        <taxon>Bacteria</taxon>
        <taxon>Pseudomonadati</taxon>
        <taxon>Pseudomonadota</taxon>
        <taxon>Gammaproteobacteria</taxon>
        <taxon>Moraxellales</taxon>
        <taxon>Moraxellaceae</taxon>
        <taxon>Acinetobacter</taxon>
    </lineage>
</organism>
<dbReference type="PATRIC" id="fig|1217706.3.peg.2770"/>